<dbReference type="Gene3D" id="2.60.40.10">
    <property type="entry name" value="Immunoglobulins"/>
    <property type="match status" value="1"/>
</dbReference>
<dbReference type="InterPro" id="IPR003599">
    <property type="entry name" value="Ig_sub"/>
</dbReference>
<organism evidence="2 3">
    <name type="scientific">Elaeophora elaphi</name>
    <dbReference type="NCBI Taxonomy" id="1147741"/>
    <lineage>
        <taxon>Eukaryota</taxon>
        <taxon>Metazoa</taxon>
        <taxon>Ecdysozoa</taxon>
        <taxon>Nematoda</taxon>
        <taxon>Chromadorea</taxon>
        <taxon>Rhabditida</taxon>
        <taxon>Spirurina</taxon>
        <taxon>Spiruromorpha</taxon>
        <taxon>Filarioidea</taxon>
        <taxon>Onchocercidae</taxon>
        <taxon>Elaeophora</taxon>
    </lineage>
</organism>
<dbReference type="InterPro" id="IPR036179">
    <property type="entry name" value="Ig-like_dom_sf"/>
</dbReference>
<name>A0A0R3RGV8_9BILA</name>
<dbReference type="WBParaSite" id="EEL_0000065401-mRNA-1">
    <property type="protein sequence ID" value="EEL_0000065401-mRNA-1"/>
    <property type="gene ID" value="EEL_0000065401"/>
</dbReference>
<dbReference type="SMART" id="SM00409">
    <property type="entry name" value="IG"/>
    <property type="match status" value="1"/>
</dbReference>
<feature type="domain" description="Ig-like" evidence="1">
    <location>
        <begin position="2"/>
        <end position="98"/>
    </location>
</feature>
<evidence type="ECO:0000313" key="2">
    <source>
        <dbReference type="Proteomes" id="UP000050640"/>
    </source>
</evidence>
<evidence type="ECO:0000313" key="3">
    <source>
        <dbReference type="WBParaSite" id="EEL_0000065401-mRNA-1"/>
    </source>
</evidence>
<dbReference type="SUPFAM" id="SSF48726">
    <property type="entry name" value="Immunoglobulin"/>
    <property type="match status" value="1"/>
</dbReference>
<dbReference type="InterPro" id="IPR007110">
    <property type="entry name" value="Ig-like_dom"/>
</dbReference>
<evidence type="ECO:0000259" key="1">
    <source>
        <dbReference type="PROSITE" id="PS50835"/>
    </source>
</evidence>
<dbReference type="AlphaFoldDB" id="A0A0R3RGV8"/>
<proteinExistence type="predicted"/>
<accession>A0A0R3RGV8</accession>
<keyword evidence="2" id="KW-1185">Reference proteome</keyword>
<reference evidence="3" key="1">
    <citation type="submission" date="2017-02" db="UniProtKB">
        <authorList>
            <consortium name="WormBaseParasite"/>
        </authorList>
    </citation>
    <scope>IDENTIFICATION</scope>
</reference>
<dbReference type="Proteomes" id="UP000050640">
    <property type="component" value="Unplaced"/>
</dbReference>
<dbReference type="InterPro" id="IPR013783">
    <property type="entry name" value="Ig-like_fold"/>
</dbReference>
<dbReference type="PROSITE" id="PS50835">
    <property type="entry name" value="IG_LIKE"/>
    <property type="match status" value="1"/>
</dbReference>
<sequence>MPVVKTDLKTHYVPMGRHIILNCPSWNSSGNNYDSQEKKVKWVFRDIQERRSIAIDIANSRFSFNETSSSLTLYTAQKENEGIYDCHVSVTKKVEWVSRVNLYVQDCDEKGDLTSYRNIMNPCLYGGCTIDTFPSAPLLKYLKCNCVLQYTGEYCTELVDGAIEREVLRFSPLVAHICSTLCIIITVFCCRRTEGYKRIVSLEDLAPLPPDISDDPRILYPAAILPAVESQEPIEERELDARTIAICLDQLQHTSI</sequence>
<protein>
    <submittedName>
        <fullName evidence="3">Ig-like domain-containing protein</fullName>
    </submittedName>
</protein>